<evidence type="ECO:0000313" key="8">
    <source>
        <dbReference type="Proteomes" id="UP001157418"/>
    </source>
</evidence>
<dbReference type="GO" id="GO:0006397">
    <property type="term" value="P:mRNA processing"/>
    <property type="evidence" value="ECO:0007669"/>
    <property type="project" value="UniProtKB-KW"/>
</dbReference>
<dbReference type="InterPro" id="IPR000504">
    <property type="entry name" value="RRM_dom"/>
</dbReference>
<keyword evidence="2" id="KW-0747">Spliceosome</keyword>
<keyword evidence="1" id="KW-0507">mRNA processing</keyword>
<gene>
    <name evidence="7" type="ORF">LVIROSA_LOCUS11968</name>
</gene>
<name>A0AAU9MJH4_9ASTR</name>
<evidence type="ECO:0000256" key="2">
    <source>
        <dbReference type="ARBA" id="ARBA00022728"/>
    </source>
</evidence>
<protein>
    <recommendedName>
        <fullName evidence="6">RRM domain-containing protein</fullName>
    </recommendedName>
</protein>
<keyword evidence="8" id="KW-1185">Reference proteome</keyword>
<dbReference type="Pfam" id="PF00076">
    <property type="entry name" value="RRM_1"/>
    <property type="match status" value="1"/>
</dbReference>
<evidence type="ECO:0000256" key="3">
    <source>
        <dbReference type="ARBA" id="ARBA00023187"/>
    </source>
</evidence>
<dbReference type="PROSITE" id="PS50102">
    <property type="entry name" value="RRM"/>
    <property type="match status" value="1"/>
</dbReference>
<reference evidence="7 8" key="1">
    <citation type="submission" date="2022-01" db="EMBL/GenBank/DDBJ databases">
        <authorList>
            <person name="Xiong W."/>
            <person name="Schranz E."/>
        </authorList>
    </citation>
    <scope>NUCLEOTIDE SEQUENCE [LARGE SCALE GENOMIC DNA]</scope>
</reference>
<dbReference type="PANTHER" id="PTHR23147">
    <property type="entry name" value="SERINE/ARGININE RICH SPLICING FACTOR"/>
    <property type="match status" value="1"/>
</dbReference>
<dbReference type="CDD" id="cd00590">
    <property type="entry name" value="RRM_SF"/>
    <property type="match status" value="1"/>
</dbReference>
<keyword evidence="3" id="KW-0508">mRNA splicing</keyword>
<sequence>MRGEMKGHLPNGEWTEVRRRRSDNRSQVKNRVTNFYVAGFPDGIKKEELREPFSRFGKVIDVYFGWKKDYQRRNYAFVRFTEVEDAKVLEKKLQGINCRGKAMEINISKHQRKPIQSLGDKWRTTATAQPMKQNTASRNGSY</sequence>
<dbReference type="GO" id="GO:0008380">
    <property type="term" value="P:RNA splicing"/>
    <property type="evidence" value="ECO:0007669"/>
    <property type="project" value="UniProtKB-KW"/>
</dbReference>
<evidence type="ECO:0000259" key="6">
    <source>
        <dbReference type="PROSITE" id="PS50102"/>
    </source>
</evidence>
<dbReference type="InterPro" id="IPR050907">
    <property type="entry name" value="SRSF"/>
</dbReference>
<evidence type="ECO:0000256" key="1">
    <source>
        <dbReference type="ARBA" id="ARBA00022664"/>
    </source>
</evidence>
<evidence type="ECO:0000256" key="4">
    <source>
        <dbReference type="PROSITE-ProRule" id="PRU00176"/>
    </source>
</evidence>
<dbReference type="GO" id="GO:0005681">
    <property type="term" value="C:spliceosomal complex"/>
    <property type="evidence" value="ECO:0007669"/>
    <property type="project" value="UniProtKB-KW"/>
</dbReference>
<accession>A0AAU9MJH4</accession>
<feature type="domain" description="RRM" evidence="6">
    <location>
        <begin position="33"/>
        <end position="110"/>
    </location>
</feature>
<feature type="compositionally biased region" description="Polar residues" evidence="5">
    <location>
        <begin position="124"/>
        <end position="142"/>
    </location>
</feature>
<evidence type="ECO:0000256" key="5">
    <source>
        <dbReference type="SAM" id="MobiDB-lite"/>
    </source>
</evidence>
<evidence type="ECO:0000313" key="7">
    <source>
        <dbReference type="EMBL" id="CAH1424788.1"/>
    </source>
</evidence>
<dbReference type="EMBL" id="CAKMRJ010001905">
    <property type="protein sequence ID" value="CAH1424788.1"/>
    <property type="molecule type" value="Genomic_DNA"/>
</dbReference>
<dbReference type="Gene3D" id="3.30.70.330">
    <property type="match status" value="1"/>
</dbReference>
<dbReference type="SUPFAM" id="SSF54928">
    <property type="entry name" value="RNA-binding domain, RBD"/>
    <property type="match status" value="1"/>
</dbReference>
<dbReference type="Proteomes" id="UP001157418">
    <property type="component" value="Unassembled WGS sequence"/>
</dbReference>
<feature type="region of interest" description="Disordered" evidence="5">
    <location>
        <begin position="109"/>
        <end position="142"/>
    </location>
</feature>
<dbReference type="GO" id="GO:0003723">
    <property type="term" value="F:RNA binding"/>
    <property type="evidence" value="ECO:0007669"/>
    <property type="project" value="UniProtKB-UniRule"/>
</dbReference>
<comment type="caution">
    <text evidence="7">The sequence shown here is derived from an EMBL/GenBank/DDBJ whole genome shotgun (WGS) entry which is preliminary data.</text>
</comment>
<proteinExistence type="predicted"/>
<feature type="region of interest" description="Disordered" evidence="5">
    <location>
        <begin position="1"/>
        <end position="25"/>
    </location>
</feature>
<dbReference type="AlphaFoldDB" id="A0AAU9MJH4"/>
<keyword evidence="4" id="KW-0694">RNA-binding</keyword>
<organism evidence="7 8">
    <name type="scientific">Lactuca virosa</name>
    <dbReference type="NCBI Taxonomy" id="75947"/>
    <lineage>
        <taxon>Eukaryota</taxon>
        <taxon>Viridiplantae</taxon>
        <taxon>Streptophyta</taxon>
        <taxon>Embryophyta</taxon>
        <taxon>Tracheophyta</taxon>
        <taxon>Spermatophyta</taxon>
        <taxon>Magnoliopsida</taxon>
        <taxon>eudicotyledons</taxon>
        <taxon>Gunneridae</taxon>
        <taxon>Pentapetalae</taxon>
        <taxon>asterids</taxon>
        <taxon>campanulids</taxon>
        <taxon>Asterales</taxon>
        <taxon>Asteraceae</taxon>
        <taxon>Cichorioideae</taxon>
        <taxon>Cichorieae</taxon>
        <taxon>Lactucinae</taxon>
        <taxon>Lactuca</taxon>
    </lineage>
</organism>
<dbReference type="SMART" id="SM00360">
    <property type="entry name" value="RRM"/>
    <property type="match status" value="1"/>
</dbReference>
<dbReference type="InterPro" id="IPR035979">
    <property type="entry name" value="RBD_domain_sf"/>
</dbReference>
<dbReference type="InterPro" id="IPR012677">
    <property type="entry name" value="Nucleotide-bd_a/b_plait_sf"/>
</dbReference>